<dbReference type="PATRIC" id="fig|1179773.3.peg.3377"/>
<proteinExistence type="predicted"/>
<dbReference type="EMBL" id="HE804045">
    <property type="protein sequence ID" value="CCH30680.1"/>
    <property type="molecule type" value="Genomic_DNA"/>
</dbReference>
<dbReference type="Proteomes" id="UP000006281">
    <property type="component" value="Chromosome"/>
</dbReference>
<sequence length="157" mass="17213">MLDTGRTWILTIRVDRNPVQMVMKHYPPESRAEAVTLYRSRPGAEPRVRHQPAGQGEAESGQLVQAVADLGVLWNVVGGTGAATRASSKSWHTVDQLVEVAAVVEADRRQRRHARIMLAVEAFVRFEERAVVGGTRLPDSTSAAGNDRTAGDVTRFQ</sequence>
<evidence type="ECO:0000313" key="2">
    <source>
        <dbReference type="EMBL" id="CCH30680.1"/>
    </source>
</evidence>
<gene>
    <name evidence="2" type="ordered locus">BN6_33800</name>
</gene>
<dbReference type="RefSeq" id="WP_015100792.1">
    <property type="nucleotide sequence ID" value="NC_019673.1"/>
</dbReference>
<dbReference type="KEGG" id="sesp:BN6_33800"/>
<evidence type="ECO:0000256" key="1">
    <source>
        <dbReference type="SAM" id="MobiDB-lite"/>
    </source>
</evidence>
<dbReference type="AlphaFoldDB" id="K0JSK5"/>
<name>K0JSK5_SACES</name>
<dbReference type="BioCyc" id="SESP1179773:BN6_RS16375-MONOMER"/>
<accession>K0JSK5</accession>
<evidence type="ECO:0000313" key="3">
    <source>
        <dbReference type="Proteomes" id="UP000006281"/>
    </source>
</evidence>
<dbReference type="HOGENOM" id="CLU_1676581_0_0_11"/>
<keyword evidence="3" id="KW-1185">Reference proteome</keyword>
<protein>
    <submittedName>
        <fullName evidence="2">Uncharacterized protein</fullName>
    </submittedName>
</protein>
<reference evidence="2 3" key="1">
    <citation type="journal article" date="2012" name="BMC Genomics">
        <title>Complete genome sequence of Saccharothrix espanaensis DSM 44229T and comparison to the other completely sequenced Pseudonocardiaceae.</title>
        <authorList>
            <person name="Strobel T."/>
            <person name="Al-Dilaimi A."/>
            <person name="Blom J."/>
            <person name="Gessner A."/>
            <person name="Kalinowski J."/>
            <person name="Luzhetska M."/>
            <person name="Puhler A."/>
            <person name="Szczepanowski R."/>
            <person name="Bechthold A."/>
            <person name="Ruckert C."/>
        </authorList>
    </citation>
    <scope>NUCLEOTIDE SEQUENCE [LARGE SCALE GENOMIC DNA]</scope>
    <source>
        <strain evidence="3">ATCC 51144 / DSM 44229 / JCM 9112 / NBRC 15066 / NRRL 15764</strain>
    </source>
</reference>
<feature type="region of interest" description="Disordered" evidence="1">
    <location>
        <begin position="137"/>
        <end position="157"/>
    </location>
</feature>
<organism evidence="2 3">
    <name type="scientific">Saccharothrix espanaensis (strain ATCC 51144 / DSM 44229 / JCM 9112 / NBRC 15066 / NRRL 15764)</name>
    <dbReference type="NCBI Taxonomy" id="1179773"/>
    <lineage>
        <taxon>Bacteria</taxon>
        <taxon>Bacillati</taxon>
        <taxon>Actinomycetota</taxon>
        <taxon>Actinomycetes</taxon>
        <taxon>Pseudonocardiales</taxon>
        <taxon>Pseudonocardiaceae</taxon>
        <taxon>Saccharothrix</taxon>
    </lineage>
</organism>